<dbReference type="EMBL" id="JANPWB010000003">
    <property type="protein sequence ID" value="KAJ1203850.1"/>
    <property type="molecule type" value="Genomic_DNA"/>
</dbReference>
<feature type="region of interest" description="Disordered" evidence="1">
    <location>
        <begin position="1"/>
        <end position="103"/>
    </location>
</feature>
<sequence length="103" mass="11241">MQRRSAHTHVWAEGGSMGKGGRDRRVGERGTTGQGQLKESGKRGDRSALCGWAGDLLRSPGPLRKPPLMGRRCRGSPGELQKSWHLSGAIRYPPRKINPPTDS</sequence>
<organism evidence="2 3">
    <name type="scientific">Pleurodeles waltl</name>
    <name type="common">Iberian ribbed newt</name>
    <dbReference type="NCBI Taxonomy" id="8319"/>
    <lineage>
        <taxon>Eukaryota</taxon>
        <taxon>Metazoa</taxon>
        <taxon>Chordata</taxon>
        <taxon>Craniata</taxon>
        <taxon>Vertebrata</taxon>
        <taxon>Euteleostomi</taxon>
        <taxon>Amphibia</taxon>
        <taxon>Batrachia</taxon>
        <taxon>Caudata</taxon>
        <taxon>Salamandroidea</taxon>
        <taxon>Salamandridae</taxon>
        <taxon>Pleurodelinae</taxon>
        <taxon>Pleurodeles</taxon>
    </lineage>
</organism>
<comment type="caution">
    <text evidence="2">The sequence shown here is derived from an EMBL/GenBank/DDBJ whole genome shotgun (WGS) entry which is preliminary data.</text>
</comment>
<name>A0AAV7VUZ7_PLEWA</name>
<dbReference type="AlphaFoldDB" id="A0AAV7VUZ7"/>
<evidence type="ECO:0000313" key="2">
    <source>
        <dbReference type="EMBL" id="KAJ1203850.1"/>
    </source>
</evidence>
<proteinExistence type="predicted"/>
<accession>A0AAV7VUZ7</accession>
<evidence type="ECO:0000256" key="1">
    <source>
        <dbReference type="SAM" id="MobiDB-lite"/>
    </source>
</evidence>
<dbReference type="Proteomes" id="UP001066276">
    <property type="component" value="Chromosome 2_1"/>
</dbReference>
<reference evidence="2" key="1">
    <citation type="journal article" date="2022" name="bioRxiv">
        <title>Sequencing and chromosome-scale assembly of the giantPleurodeles waltlgenome.</title>
        <authorList>
            <person name="Brown T."/>
            <person name="Elewa A."/>
            <person name="Iarovenko S."/>
            <person name="Subramanian E."/>
            <person name="Araus A.J."/>
            <person name="Petzold A."/>
            <person name="Susuki M."/>
            <person name="Suzuki K.-i.T."/>
            <person name="Hayashi T."/>
            <person name="Toyoda A."/>
            <person name="Oliveira C."/>
            <person name="Osipova E."/>
            <person name="Leigh N.D."/>
            <person name="Simon A."/>
            <person name="Yun M.H."/>
        </authorList>
    </citation>
    <scope>NUCLEOTIDE SEQUENCE</scope>
    <source>
        <strain evidence="2">20211129_DDA</strain>
        <tissue evidence="2">Liver</tissue>
    </source>
</reference>
<protein>
    <submittedName>
        <fullName evidence="2">Uncharacterized protein</fullName>
    </submittedName>
</protein>
<gene>
    <name evidence="2" type="ORF">NDU88_007631</name>
</gene>
<keyword evidence="3" id="KW-1185">Reference proteome</keyword>
<evidence type="ECO:0000313" key="3">
    <source>
        <dbReference type="Proteomes" id="UP001066276"/>
    </source>
</evidence>